<reference evidence="1" key="1">
    <citation type="submission" date="2018-02" db="EMBL/GenBank/DDBJ databases">
        <title>Rhizophora mucronata_Transcriptome.</title>
        <authorList>
            <person name="Meera S.P."/>
            <person name="Sreeshan A."/>
            <person name="Augustine A."/>
        </authorList>
    </citation>
    <scope>NUCLEOTIDE SEQUENCE</scope>
    <source>
        <tissue evidence="1">Leaf</tissue>
    </source>
</reference>
<dbReference type="EMBL" id="GGEC01061832">
    <property type="protein sequence ID" value="MBX42316.1"/>
    <property type="molecule type" value="Transcribed_RNA"/>
</dbReference>
<proteinExistence type="predicted"/>
<name>A0A2P2NIK2_RHIMU</name>
<organism evidence="1">
    <name type="scientific">Rhizophora mucronata</name>
    <name type="common">Asiatic mangrove</name>
    <dbReference type="NCBI Taxonomy" id="61149"/>
    <lineage>
        <taxon>Eukaryota</taxon>
        <taxon>Viridiplantae</taxon>
        <taxon>Streptophyta</taxon>
        <taxon>Embryophyta</taxon>
        <taxon>Tracheophyta</taxon>
        <taxon>Spermatophyta</taxon>
        <taxon>Magnoliopsida</taxon>
        <taxon>eudicotyledons</taxon>
        <taxon>Gunneridae</taxon>
        <taxon>Pentapetalae</taxon>
        <taxon>rosids</taxon>
        <taxon>fabids</taxon>
        <taxon>Malpighiales</taxon>
        <taxon>Rhizophoraceae</taxon>
        <taxon>Rhizophora</taxon>
    </lineage>
</organism>
<sequence>MATNLEPPLGFKLLNQKEIGRKSCNQVNKMGVQGSKYWNVDEANKLD</sequence>
<dbReference type="AlphaFoldDB" id="A0A2P2NIK2"/>
<protein>
    <submittedName>
        <fullName evidence="1">Uncharacterized protein</fullName>
    </submittedName>
</protein>
<accession>A0A2P2NIK2</accession>
<evidence type="ECO:0000313" key="1">
    <source>
        <dbReference type="EMBL" id="MBX42316.1"/>
    </source>
</evidence>